<evidence type="ECO:0000256" key="13">
    <source>
        <dbReference type="ARBA" id="ARBA00042859"/>
    </source>
</evidence>
<evidence type="ECO:0000256" key="10">
    <source>
        <dbReference type="ARBA" id="ARBA00037387"/>
    </source>
</evidence>
<keyword evidence="4" id="KW-1003">Cell membrane</keyword>
<evidence type="ECO:0000256" key="8">
    <source>
        <dbReference type="ARBA" id="ARBA00022989"/>
    </source>
</evidence>
<dbReference type="PANTHER" id="PTHR33843:SF4">
    <property type="entry name" value="ASCORBATE-SPECIFIC PTS SYSTEM EIIC COMPONENT"/>
    <property type="match status" value="1"/>
</dbReference>
<evidence type="ECO:0000256" key="7">
    <source>
        <dbReference type="ARBA" id="ARBA00022692"/>
    </source>
</evidence>
<dbReference type="Proteomes" id="UP000537131">
    <property type="component" value="Unassembled WGS sequence"/>
</dbReference>
<proteinExistence type="inferred from homology"/>
<dbReference type="AlphaFoldDB" id="A0A7Y0EI48"/>
<accession>A0A7Y0EI48</accession>
<protein>
    <recommendedName>
        <fullName evidence="12">Ascorbate-specific PTS system EIIC component</fullName>
    </recommendedName>
    <alternativeName>
        <fullName evidence="13">Ascorbate-specific permease IIC component UlaA</fullName>
    </alternativeName>
</protein>
<evidence type="ECO:0000256" key="5">
    <source>
        <dbReference type="ARBA" id="ARBA00022597"/>
    </source>
</evidence>
<feature type="transmembrane region" description="Helical" evidence="14">
    <location>
        <begin position="384"/>
        <end position="405"/>
    </location>
</feature>
<evidence type="ECO:0000256" key="9">
    <source>
        <dbReference type="ARBA" id="ARBA00023136"/>
    </source>
</evidence>
<keyword evidence="3" id="KW-0813">Transport</keyword>
<feature type="transmembrane region" description="Helical" evidence="14">
    <location>
        <begin position="39"/>
        <end position="61"/>
    </location>
</feature>
<dbReference type="PANTHER" id="PTHR33843">
    <property type="entry name" value="ASCORBATE-SPECIFIC PTS SYSTEM EIIC COMPONENT"/>
    <property type="match status" value="1"/>
</dbReference>
<name>A0A7Y0EI48_9CLOT</name>
<keyword evidence="7 14" id="KW-0812">Transmembrane</keyword>
<dbReference type="InterPro" id="IPR051562">
    <property type="entry name" value="Ascorbate-PTS_EIIC"/>
</dbReference>
<comment type="caution">
    <text evidence="15">The sequence shown here is derived from an EMBL/GenBank/DDBJ whole genome shotgun (WGS) entry which is preliminary data.</text>
</comment>
<reference evidence="15 16" key="1">
    <citation type="submission" date="2020-04" db="EMBL/GenBank/DDBJ databases">
        <authorList>
            <person name="Doyle D.A."/>
        </authorList>
    </citation>
    <scope>NUCLEOTIDE SEQUENCE [LARGE SCALE GENOMIC DNA]</scope>
    <source>
        <strain evidence="15 16">P21</strain>
    </source>
</reference>
<keyword evidence="6" id="KW-0598">Phosphotransferase system</keyword>
<feature type="transmembrane region" description="Helical" evidence="14">
    <location>
        <begin position="211"/>
        <end position="228"/>
    </location>
</feature>
<evidence type="ECO:0000313" key="16">
    <source>
        <dbReference type="Proteomes" id="UP000537131"/>
    </source>
</evidence>
<dbReference type="InterPro" id="IPR004703">
    <property type="entry name" value="PTS_sugar-sp_permease"/>
</dbReference>
<feature type="transmembrane region" description="Helical" evidence="14">
    <location>
        <begin position="328"/>
        <end position="350"/>
    </location>
</feature>
<sequence>METLMKSDVFLVIIVALGLIVQRKNFKTIIVSLIKVSMGYTIINFGATMATNTLGVLSLIIRRSVQAFDIIPSNETMINITGNTNGKNVFFIMLIAMTVNIIICKFTKIKYIFLNGYYIFYMAGMLAILINNKNSKASVILAGAYLGIFMSILPFITSTFIKKVSKRDDIGLAHFGSFACIVGGMCAFLFKKSDKIEKRKNKISFMRDSNVLMAVSMFIIYFLAIINVDKGFLNDFTGETNKLYIAFKYSMNFTVSFYLIVLGVRMMTDEILYSFKGIAEKIISNAKPAMDAAVFFVYKPEMVMLGFICSLLAGIITFFIQINLKTIIVVPAVTAHLFSGGTASIFGYSVSGKKGAVISSFVHGIIITILPIFLLPILKPHIGLMRTCYADSDFSILAIIFNFIIRLCF</sequence>
<evidence type="ECO:0000256" key="2">
    <source>
        <dbReference type="ARBA" id="ARBA00011738"/>
    </source>
</evidence>
<evidence type="ECO:0000256" key="4">
    <source>
        <dbReference type="ARBA" id="ARBA00022475"/>
    </source>
</evidence>
<keyword evidence="16" id="KW-1185">Reference proteome</keyword>
<dbReference type="Pfam" id="PF03611">
    <property type="entry name" value="EIIC-GAT"/>
    <property type="match status" value="1"/>
</dbReference>
<reference evidence="15 16" key="2">
    <citation type="submission" date="2020-06" db="EMBL/GenBank/DDBJ databases">
        <title>Complete Genome Sequence of Clostridium muelleri sp. nov. P21T, an Acid-Alcohol Producing Acetogen Isolated from Old Hay.</title>
        <authorList>
            <person name="Duncan K.E."/>
            <person name="Tanner R.S."/>
        </authorList>
    </citation>
    <scope>NUCLEOTIDE SEQUENCE [LARGE SCALE GENOMIC DNA]</scope>
    <source>
        <strain evidence="15 16">P21</strain>
    </source>
</reference>
<evidence type="ECO:0000256" key="12">
    <source>
        <dbReference type="ARBA" id="ARBA00039702"/>
    </source>
</evidence>
<evidence type="ECO:0000313" key="15">
    <source>
        <dbReference type="EMBL" id="NMM63816.1"/>
    </source>
</evidence>
<organism evidence="15 16">
    <name type="scientific">Clostridium muellerianum</name>
    <dbReference type="NCBI Taxonomy" id="2716538"/>
    <lineage>
        <taxon>Bacteria</taxon>
        <taxon>Bacillati</taxon>
        <taxon>Bacillota</taxon>
        <taxon>Clostridia</taxon>
        <taxon>Eubacteriales</taxon>
        <taxon>Clostridiaceae</taxon>
        <taxon>Clostridium</taxon>
    </lineage>
</organism>
<feature type="transmembrane region" description="Helical" evidence="14">
    <location>
        <begin position="137"/>
        <end position="160"/>
    </location>
</feature>
<evidence type="ECO:0000256" key="3">
    <source>
        <dbReference type="ARBA" id="ARBA00022448"/>
    </source>
</evidence>
<evidence type="ECO:0000256" key="11">
    <source>
        <dbReference type="ARBA" id="ARBA00038218"/>
    </source>
</evidence>
<evidence type="ECO:0000256" key="6">
    <source>
        <dbReference type="ARBA" id="ARBA00022683"/>
    </source>
</evidence>
<dbReference type="GO" id="GO:0009401">
    <property type="term" value="P:phosphoenolpyruvate-dependent sugar phosphotransferase system"/>
    <property type="evidence" value="ECO:0007669"/>
    <property type="project" value="UniProtKB-KW"/>
</dbReference>
<evidence type="ECO:0000256" key="14">
    <source>
        <dbReference type="SAM" id="Phobius"/>
    </source>
</evidence>
<comment type="function">
    <text evidence="10">The phosphoenolpyruvate-dependent sugar phosphotransferase system (sugar PTS), a major carbohydrate active transport system, catalyzes the phosphorylation of incoming sugar substrates concomitantly with their translocation across the cell membrane. The enzyme II UlaABC PTS system is involved in ascorbate transport.</text>
</comment>
<feature type="transmembrane region" description="Helical" evidence="14">
    <location>
        <begin position="302"/>
        <end position="322"/>
    </location>
</feature>
<keyword evidence="5" id="KW-0762">Sugar transport</keyword>
<feature type="transmembrane region" description="Helical" evidence="14">
    <location>
        <begin position="357"/>
        <end position="378"/>
    </location>
</feature>
<dbReference type="RefSeq" id="WP_169298397.1">
    <property type="nucleotide sequence ID" value="NZ_JABBNI010000025.1"/>
</dbReference>
<gene>
    <name evidence="15" type="ORF">HBE96_14255</name>
</gene>
<feature type="transmembrane region" description="Helical" evidence="14">
    <location>
        <begin position="243"/>
        <end position="264"/>
    </location>
</feature>
<keyword evidence="8 14" id="KW-1133">Transmembrane helix</keyword>
<feature type="transmembrane region" description="Helical" evidence="14">
    <location>
        <begin position="112"/>
        <end position="130"/>
    </location>
</feature>
<keyword evidence="9 14" id="KW-0472">Membrane</keyword>
<dbReference type="EMBL" id="JABBNI010000025">
    <property type="protein sequence ID" value="NMM63816.1"/>
    <property type="molecule type" value="Genomic_DNA"/>
</dbReference>
<comment type="similarity">
    <text evidence="11">Belongs to the UlaA family.</text>
</comment>
<feature type="transmembrane region" description="Helical" evidence="14">
    <location>
        <begin position="172"/>
        <end position="190"/>
    </location>
</feature>
<dbReference type="GO" id="GO:0005886">
    <property type="term" value="C:plasma membrane"/>
    <property type="evidence" value="ECO:0007669"/>
    <property type="project" value="UniProtKB-SubCell"/>
</dbReference>
<evidence type="ECO:0000256" key="1">
    <source>
        <dbReference type="ARBA" id="ARBA00004651"/>
    </source>
</evidence>
<comment type="subcellular location">
    <subcellularLocation>
        <location evidence="1">Cell membrane</location>
        <topology evidence="1">Multi-pass membrane protein</topology>
    </subcellularLocation>
</comment>
<comment type="subunit">
    <text evidence="2">Homodimer.</text>
</comment>
<feature type="transmembrane region" description="Helical" evidence="14">
    <location>
        <begin position="89"/>
        <end position="106"/>
    </location>
</feature>